<dbReference type="STRING" id="164328.H3GXV2"/>
<sequence>MDRSSSWTNAGRNTDFTPPSRVARMAAPSPRPPSGSTAEAVATARRAEYGTGGSILPVLPSASPNASKRSSWTTPVDDEFVQSSNESFAPPPRRAEVASMAAARRTEPAHQHPVDGLFASETEQAQLAYMEQMYGTINLLNAELESERRSRAALEATRPTAASDYFSFDEDVVHDPPAGYLVSQTPVAPSYSPRKLRTMPTPPSQTQHRVARPPVSPRSIVKGQDQELCSTLGKNAELRIRSRDMERTVEKTELELELAHKQMKMAERRAENREEKLRALLKDKLNWQKELKATRAQVVEEKMRQVDLFREVEAAKRHYAAEIEAVEQELRAAREENAQLRTHAAEIKAQMNFQVRKMDEMARQAQDEKARFVVMIEDTRHRFREWKEGEAEALEAAHEQAVRNLKTEFELKTERHQDEKQKLRDKVNDLEVSIRLLQKDRALSPLELSLRKAAILGSKEHSGTVEAEQIEAHSRILELENLLAHSQEYQARQESFIKLSECTISRLMQEREVTALENLSLHPFGVQQQLPRSEDLSYDTQLTGYVTRRMSPPNTPSRNHQSSVKSIEPLVVRSPKSRSHTPRRADLEASIASAAPVQEQNAMNQSTREQKLVDELVQLRKELAEAKAKTVEVPRAVATNDCVDPVQNVDEERRSDSILNLVSADEIDAVSFPEQPGEIEPSKSGACETLTRETDDPIEENSIAVPVEETSDSETSNSQADVPQEANPLAPSEVLGEPVTICSNVADTDELVHISESEIVGCEHNDSQTLAGDLEDVPGEPELPESGDISAPDGESKGEHAERSHEPLYSSEGAEPPEVTAEPTPEQLEGGDVPLSRANDLYKTSELTASEELLPNEGNETGPTPDVGDANVADSNGYDESIQVPTNAAVADAETTGLQQSDIETADEHELVCLSESGTEESKNKHEQLLVDEIEEVPELQEKVAGPEEERELHSSIVKDLKGATNDELPEESTSSADNLAPDSNASAAIPQGTGGDDLKEIQVVNNASNAVEEETLKASTESMGWSAEIAVVEVEEPPTEVVEAYDDILREIMQEPSSAPHEHAGEAETELETAIDTRSSQVEDSHPLADAPAGEAKKTDEVDAAETKITHGLLEELEITPPVLSSSASPESIVAEEFVTLVQCTALSLVCSRQESTGTIETPAAIEDTSGMNSAAEEQDIVGGELAATECDLETPIEAPAKGNEEFVAAMTKTFAGNFVKEVMEMFDSAPSSTENQETHDVEIATANTAVAAAENESTAACTSTNDATEITTAVPVDVFPTDAANEKDVIDLELTLPTATDESSTTVPCDGLLNDSPEATSLIEDDKLTQPDEPETPATATLENAAVAVAKDFVDAVEREVLAAILQSSQEASCSGEAQADSEHEHEGHESNSTRNIVEYGKGSEESYKAATELESTVEAADEVQTSEVVEDGNAEEDTNPFTPENAARQTCSNDDLVDTASVDEIVRVVDDCVATVESEVLANIYAHSSTSFSDSLDDLEPDAIEFSTQEIISDVACHFASQAIAEVLTKLSAPARLVRDENMAGDEENGQQTNEDAADVEQQETSRAECNSAPQDGVNGDEFSVEEPREVPESAEEANAGSVATKVVPAADNAAGVPSVANQESGDIVSSSCLDNADHLRSSEVGLHHPDGGEADCSLPKEGAQLTSDSEPESDATDAKPSDTLNHQPGIRDDAPPALIEEPPSIQKCEAVSAEVIIPSADALISQDSTSAATEAEVPSVEESAPASDCGSNDAISHDVKAIDSVVESVIDTVCYEVEFGVDSQIVDTKDGDVIVASSDASIVHATAEEPTAVEWSDKSTVVAREATTLAIEVSDSLGTNDARAEDPDKHGDIEPYAANSFDFPLDDEEAVVRLALETLVDRLTDVNEADVVAEQPSGDLTFENGTTADVSAVVLEDTEELPLEEERIAPRHRARSVHFACGTTEGQPDRHHQARRSVLLWKAPFDPSCTKEAVENSAKRRASRRRTSRRVLADLLAFPTELARFTTSDTTLLAYDARHEQGQQPFSLLDYSILNINPHGRHIHLDDSDERVESKIVGKRKTLMQELHSKNLALRQIPRFNYVPMRINFQWSDFVVATPVRPSNTSFGEGHISKSPVDPLRLLQKKGARLPCGSYVVVAAFIRPLEDGNENLRVQIYDSERVEEFQFDFSEDMMKKYHLEATGMEAQSLEFLGHLEFRRDEDTIIIKLPEKRAEDGSNEVAERIQSERTMFAGGGSRRREPKQKMSAFRQNRPASSPAMTGSPESSAFSTSSRDPSSFESPSGVGE</sequence>
<feature type="compositionally biased region" description="Basic and acidic residues" evidence="2">
    <location>
        <begin position="920"/>
        <end position="929"/>
    </location>
</feature>
<feature type="region of interest" description="Disordered" evidence="2">
    <location>
        <begin position="180"/>
        <end position="221"/>
    </location>
</feature>
<feature type="region of interest" description="Disordered" evidence="2">
    <location>
        <begin position="1731"/>
        <end position="1756"/>
    </location>
</feature>
<dbReference type="InParanoid" id="H3GXV2"/>
<accession>H3GXV2</accession>
<feature type="region of interest" description="Disordered" evidence="2">
    <location>
        <begin position="674"/>
        <end position="735"/>
    </location>
</feature>
<dbReference type="HOGENOM" id="CLU_230257_0_0_1"/>
<organism evidence="3 4">
    <name type="scientific">Phytophthora ramorum</name>
    <name type="common">Sudden oak death agent</name>
    <dbReference type="NCBI Taxonomy" id="164328"/>
    <lineage>
        <taxon>Eukaryota</taxon>
        <taxon>Sar</taxon>
        <taxon>Stramenopiles</taxon>
        <taxon>Oomycota</taxon>
        <taxon>Peronosporomycetes</taxon>
        <taxon>Peronosporales</taxon>
        <taxon>Peronosporaceae</taxon>
        <taxon>Phytophthora</taxon>
    </lineage>
</organism>
<reference evidence="4" key="1">
    <citation type="journal article" date="2006" name="Science">
        <title>Phytophthora genome sequences uncover evolutionary origins and mechanisms of pathogenesis.</title>
        <authorList>
            <person name="Tyler B.M."/>
            <person name="Tripathy S."/>
            <person name="Zhang X."/>
            <person name="Dehal P."/>
            <person name="Jiang R.H."/>
            <person name="Aerts A."/>
            <person name="Arredondo F.D."/>
            <person name="Baxter L."/>
            <person name="Bensasson D."/>
            <person name="Beynon J.L."/>
            <person name="Chapman J."/>
            <person name="Damasceno C.M."/>
            <person name="Dorrance A.E."/>
            <person name="Dou D."/>
            <person name="Dickerman A.W."/>
            <person name="Dubchak I.L."/>
            <person name="Garbelotto M."/>
            <person name="Gijzen M."/>
            <person name="Gordon S.G."/>
            <person name="Govers F."/>
            <person name="Grunwald N.J."/>
            <person name="Huang W."/>
            <person name="Ivors K.L."/>
            <person name="Jones R.W."/>
            <person name="Kamoun S."/>
            <person name="Krampis K."/>
            <person name="Lamour K.H."/>
            <person name="Lee M.K."/>
            <person name="McDonald W.H."/>
            <person name="Medina M."/>
            <person name="Meijer H.J."/>
            <person name="Nordberg E.K."/>
            <person name="Maclean D.J."/>
            <person name="Ospina-Giraldo M.D."/>
            <person name="Morris P.F."/>
            <person name="Phuntumart V."/>
            <person name="Putnam N.H."/>
            <person name="Rash S."/>
            <person name="Rose J.K."/>
            <person name="Sakihama Y."/>
            <person name="Salamov A.A."/>
            <person name="Savidor A."/>
            <person name="Scheuring C.F."/>
            <person name="Smith B.M."/>
            <person name="Sobral B.W."/>
            <person name="Terry A."/>
            <person name="Torto-Alalibo T.A."/>
            <person name="Win J."/>
            <person name="Xu Z."/>
            <person name="Zhang H."/>
            <person name="Grigoriev I.V."/>
            <person name="Rokhsar D.S."/>
            <person name="Boore J.L."/>
        </authorList>
    </citation>
    <scope>NUCLEOTIDE SEQUENCE [LARGE SCALE GENOMIC DNA]</scope>
    <source>
        <strain evidence="4">Pr102</strain>
    </source>
</reference>
<dbReference type="EMBL" id="DS566069">
    <property type="status" value="NOT_ANNOTATED_CDS"/>
    <property type="molecule type" value="Genomic_DNA"/>
</dbReference>
<dbReference type="EnsemblProtists" id="Phyra82462">
    <property type="protein sequence ID" value="Phyra82462"/>
    <property type="gene ID" value="Phyra82462"/>
</dbReference>
<feature type="region of interest" description="Disordered" evidence="2">
    <location>
        <begin position="1371"/>
        <end position="1398"/>
    </location>
</feature>
<feature type="compositionally biased region" description="Basic and acidic residues" evidence="2">
    <location>
        <begin position="1646"/>
        <end position="1655"/>
    </location>
</feature>
<proteinExistence type="predicted"/>
<feature type="coiled-coil region" evidence="1">
    <location>
        <begin position="235"/>
        <end position="350"/>
    </location>
</feature>
<evidence type="ECO:0000313" key="3">
    <source>
        <dbReference type="EnsemblProtists" id="Phyra82462"/>
    </source>
</evidence>
<feature type="compositionally biased region" description="Polar residues" evidence="2">
    <location>
        <begin position="1566"/>
        <end position="1577"/>
    </location>
</feature>
<dbReference type="eggNOG" id="ENOG502SKC5">
    <property type="taxonomic scope" value="Eukaryota"/>
</dbReference>
<reference evidence="3" key="2">
    <citation type="submission" date="2015-06" db="UniProtKB">
        <authorList>
            <consortium name="EnsemblProtists"/>
        </authorList>
    </citation>
    <scope>IDENTIFICATION</scope>
    <source>
        <strain evidence="3">Pr102</strain>
    </source>
</reference>
<feature type="compositionally biased region" description="Basic and acidic residues" evidence="2">
    <location>
        <begin position="757"/>
        <end position="766"/>
    </location>
</feature>
<feature type="region of interest" description="Disordered" evidence="2">
    <location>
        <begin position="2231"/>
        <end position="2290"/>
    </location>
</feature>
<keyword evidence="1" id="KW-0175">Coiled coil</keyword>
<protein>
    <submittedName>
        <fullName evidence="3">Uncharacterized protein</fullName>
    </submittedName>
</protein>
<feature type="region of interest" description="Disordered" evidence="2">
    <location>
        <begin position="1058"/>
        <end position="1103"/>
    </location>
</feature>
<feature type="coiled-coil region" evidence="1">
    <location>
        <begin position="406"/>
        <end position="440"/>
    </location>
</feature>
<evidence type="ECO:0000256" key="2">
    <source>
        <dbReference type="SAM" id="MobiDB-lite"/>
    </source>
</evidence>
<feature type="compositionally biased region" description="Polar residues" evidence="2">
    <location>
        <begin position="556"/>
        <end position="565"/>
    </location>
</feature>
<dbReference type="Proteomes" id="UP000005238">
    <property type="component" value="Unassembled WGS sequence"/>
</dbReference>
<feature type="region of interest" description="Disordered" evidence="2">
    <location>
        <begin position="1646"/>
        <end position="1703"/>
    </location>
</feature>
<feature type="region of interest" description="Disordered" evidence="2">
    <location>
        <begin position="757"/>
        <end position="1022"/>
    </location>
</feature>
<keyword evidence="4" id="KW-1185">Reference proteome</keyword>
<dbReference type="VEuPathDB" id="FungiDB:KRP23_8198"/>
<feature type="compositionally biased region" description="Low complexity" evidence="2">
    <location>
        <begin position="814"/>
        <end position="826"/>
    </location>
</feature>
<feature type="compositionally biased region" description="Acidic residues" evidence="2">
    <location>
        <begin position="930"/>
        <end position="939"/>
    </location>
</feature>
<evidence type="ECO:0000256" key="1">
    <source>
        <dbReference type="SAM" id="Coils"/>
    </source>
</evidence>
<feature type="region of interest" description="Disordered" evidence="2">
    <location>
        <begin position="1547"/>
        <end position="1604"/>
    </location>
</feature>
<feature type="compositionally biased region" description="Low complexity" evidence="2">
    <location>
        <begin position="18"/>
        <end position="28"/>
    </location>
</feature>
<feature type="compositionally biased region" description="Polar residues" evidence="2">
    <location>
        <begin position="972"/>
        <end position="987"/>
    </location>
</feature>
<feature type="region of interest" description="Disordered" evidence="2">
    <location>
        <begin position="547"/>
        <end position="584"/>
    </location>
</feature>
<feature type="compositionally biased region" description="Basic and acidic residues" evidence="2">
    <location>
        <begin position="940"/>
        <end position="962"/>
    </location>
</feature>
<dbReference type="VEuPathDB" id="FungiDB:KRP22_12762"/>
<feature type="region of interest" description="Disordered" evidence="2">
    <location>
        <begin position="1"/>
        <end position="112"/>
    </location>
</feature>
<feature type="compositionally biased region" description="Low complexity" evidence="2">
    <location>
        <begin position="2269"/>
        <end position="2290"/>
    </location>
</feature>
<name>H3GXV2_PHYRM</name>
<feature type="compositionally biased region" description="Acidic residues" evidence="2">
    <location>
        <begin position="773"/>
        <end position="785"/>
    </location>
</feature>
<feature type="compositionally biased region" description="Polar residues" evidence="2">
    <location>
        <begin position="62"/>
        <end position="74"/>
    </location>
</feature>
<feature type="compositionally biased region" description="Basic and acidic residues" evidence="2">
    <location>
        <begin position="794"/>
        <end position="806"/>
    </location>
</feature>
<feature type="compositionally biased region" description="Basic and acidic residues" evidence="2">
    <location>
        <begin position="1383"/>
        <end position="1394"/>
    </location>
</feature>
<evidence type="ECO:0000313" key="4">
    <source>
        <dbReference type="Proteomes" id="UP000005238"/>
    </source>
</evidence>
<feature type="compositionally biased region" description="Polar residues" evidence="2">
    <location>
        <begin position="1"/>
        <end position="17"/>
    </location>
</feature>
<feature type="compositionally biased region" description="Polar residues" evidence="2">
    <location>
        <begin position="2252"/>
        <end position="2268"/>
    </location>
</feature>
<dbReference type="OMA" id="IEDTRHR"/>